<proteinExistence type="predicted"/>
<dbReference type="EMBL" id="AGIZ01000003">
    <property type="protein sequence ID" value="EHC18037.1"/>
    <property type="molecule type" value="Genomic_DNA"/>
</dbReference>
<protein>
    <submittedName>
        <fullName evidence="1">Uncharacterized protein</fullName>
    </submittedName>
</protein>
<dbReference type="RefSeq" id="WP_009455377.1">
    <property type="nucleotide sequence ID" value="NZ_AGIZ01000003.1"/>
</dbReference>
<dbReference type="PATRIC" id="fig|741277.3.peg.1290"/>
<gene>
    <name evidence="1" type="ORF">FJSC11DRAFT_1099</name>
</gene>
<dbReference type="Proteomes" id="UP000004344">
    <property type="component" value="Unassembled WGS sequence"/>
</dbReference>
<evidence type="ECO:0000313" key="2">
    <source>
        <dbReference type="Proteomes" id="UP000004344"/>
    </source>
</evidence>
<comment type="caution">
    <text evidence="1">The sequence shown here is derived from an EMBL/GenBank/DDBJ whole genome shotgun (WGS) entry which is preliminary data.</text>
</comment>
<accession>G6FQF2</accession>
<organism evidence="1 2">
    <name type="scientific">Fischerella thermalis JSC-11</name>
    <dbReference type="NCBI Taxonomy" id="741277"/>
    <lineage>
        <taxon>Bacteria</taxon>
        <taxon>Bacillati</taxon>
        <taxon>Cyanobacteriota</taxon>
        <taxon>Cyanophyceae</taxon>
        <taxon>Nostocales</taxon>
        <taxon>Hapalosiphonaceae</taxon>
        <taxon>Fischerella</taxon>
    </lineage>
</organism>
<sequence>MTKLELKNHQIWRDLTEILENLDSDALLKEHLELCDYKVCGYWDENDGYYQEIILPRDLTALLVSSSIGFTHTKRFFQLKFVLLASTDATYEQPNHNDAQKIGELILIYDENLEFIDENWVLDVHSPRVEAKCTNTNSL</sequence>
<evidence type="ECO:0000313" key="1">
    <source>
        <dbReference type="EMBL" id="EHC18037.1"/>
    </source>
</evidence>
<dbReference type="GeneID" id="35798251"/>
<name>G6FQF2_9CYAN</name>
<reference evidence="1 2" key="1">
    <citation type="submission" date="2011-09" db="EMBL/GenBank/DDBJ databases">
        <title>The draft genome of Fischerella sp. JSC-11.</title>
        <authorList>
            <consortium name="US DOE Joint Genome Institute (JGI-PGF)"/>
            <person name="Lucas S."/>
            <person name="Han J."/>
            <person name="Lapidus A."/>
            <person name="Cheng J.-F."/>
            <person name="Goodwin L."/>
            <person name="Pitluck S."/>
            <person name="Peters L."/>
            <person name="Land M.L."/>
            <person name="Hauser L."/>
            <person name="Sarkisova S."/>
            <person name="Bryant D.A."/>
            <person name="Brown I."/>
            <person name="Woyke T.J."/>
        </authorList>
    </citation>
    <scope>NUCLEOTIDE SEQUENCE [LARGE SCALE GENOMIC DNA]</scope>
    <source>
        <strain evidence="1 2">JSC-11</strain>
    </source>
</reference>
<keyword evidence="2" id="KW-1185">Reference proteome</keyword>
<dbReference type="AlphaFoldDB" id="G6FQF2"/>